<name>A0A820FIE1_9BILA</name>
<dbReference type="Pfam" id="PF11034">
    <property type="entry name" value="Grg1"/>
    <property type="match status" value="1"/>
</dbReference>
<feature type="non-terminal residue" evidence="2">
    <location>
        <position position="1"/>
    </location>
</feature>
<proteinExistence type="predicted"/>
<dbReference type="InterPro" id="IPR020100">
    <property type="entry name" value="Glc-repressible_Grg1"/>
</dbReference>
<sequence length="55" mass="5813">EVISGSSAECHKEQAKDSSNTVGERVGAGIDYAKDKVEEAGHAASKEVNKQKAMH</sequence>
<comment type="caution">
    <text evidence="2">The sequence shown here is derived from an EMBL/GenBank/DDBJ whole genome shotgun (WGS) entry which is preliminary data.</text>
</comment>
<gene>
    <name evidence="2" type="ORF">OKA104_LOCUS44215</name>
</gene>
<evidence type="ECO:0000313" key="2">
    <source>
        <dbReference type="EMBL" id="CAF4262613.1"/>
    </source>
</evidence>
<evidence type="ECO:0000256" key="1">
    <source>
        <dbReference type="SAM" id="MobiDB-lite"/>
    </source>
</evidence>
<dbReference type="Proteomes" id="UP000663881">
    <property type="component" value="Unassembled WGS sequence"/>
</dbReference>
<protein>
    <submittedName>
        <fullName evidence="2">Uncharacterized protein</fullName>
    </submittedName>
</protein>
<reference evidence="2" key="1">
    <citation type="submission" date="2021-02" db="EMBL/GenBank/DDBJ databases">
        <authorList>
            <person name="Nowell W R."/>
        </authorList>
    </citation>
    <scope>NUCLEOTIDE SEQUENCE</scope>
</reference>
<accession>A0A820FIE1</accession>
<dbReference type="EMBL" id="CAJOAY010013222">
    <property type="protein sequence ID" value="CAF4262613.1"/>
    <property type="molecule type" value="Genomic_DNA"/>
</dbReference>
<evidence type="ECO:0000313" key="3">
    <source>
        <dbReference type="Proteomes" id="UP000663881"/>
    </source>
</evidence>
<organism evidence="2 3">
    <name type="scientific">Adineta steineri</name>
    <dbReference type="NCBI Taxonomy" id="433720"/>
    <lineage>
        <taxon>Eukaryota</taxon>
        <taxon>Metazoa</taxon>
        <taxon>Spiralia</taxon>
        <taxon>Gnathifera</taxon>
        <taxon>Rotifera</taxon>
        <taxon>Eurotatoria</taxon>
        <taxon>Bdelloidea</taxon>
        <taxon>Adinetida</taxon>
        <taxon>Adinetidae</taxon>
        <taxon>Adineta</taxon>
    </lineage>
</organism>
<feature type="region of interest" description="Disordered" evidence="1">
    <location>
        <begin position="1"/>
        <end position="24"/>
    </location>
</feature>
<dbReference type="AlphaFoldDB" id="A0A820FIE1"/>